<feature type="compositionally biased region" description="Basic and acidic residues" evidence="4">
    <location>
        <begin position="372"/>
        <end position="382"/>
    </location>
</feature>
<dbReference type="OrthoDB" id="312015at2759"/>
<reference evidence="5 6" key="1">
    <citation type="journal article" date="2016" name="Sci. Rep.">
        <title>Peltaster fructicola genome reveals evolution from an invasive phytopathogen to an ectophytic parasite.</title>
        <authorList>
            <person name="Xu C."/>
            <person name="Chen H."/>
            <person name="Gleason M.L."/>
            <person name="Xu J.R."/>
            <person name="Liu H."/>
            <person name="Zhang R."/>
            <person name="Sun G."/>
        </authorList>
    </citation>
    <scope>NUCLEOTIDE SEQUENCE [LARGE SCALE GENOMIC DNA]</scope>
    <source>
        <strain evidence="5 6">LNHT1506</strain>
    </source>
</reference>
<evidence type="ECO:0000256" key="3">
    <source>
        <dbReference type="SAM" id="Coils"/>
    </source>
</evidence>
<accession>A0A6H0XTB8</accession>
<proteinExistence type="inferred from homology"/>
<evidence type="ECO:0000256" key="1">
    <source>
        <dbReference type="ARBA" id="ARBA00009291"/>
    </source>
</evidence>
<dbReference type="AlphaFoldDB" id="A0A6H0XTB8"/>
<feature type="compositionally biased region" description="Polar residues" evidence="4">
    <location>
        <begin position="352"/>
        <end position="367"/>
    </location>
</feature>
<keyword evidence="6" id="KW-1185">Reference proteome</keyword>
<dbReference type="Proteomes" id="UP000503462">
    <property type="component" value="Chromosome 2"/>
</dbReference>
<feature type="compositionally biased region" description="Basic residues" evidence="4">
    <location>
        <begin position="475"/>
        <end position="489"/>
    </location>
</feature>
<dbReference type="Pfam" id="PF11559">
    <property type="entry name" value="ADIP"/>
    <property type="match status" value="1"/>
</dbReference>
<evidence type="ECO:0000313" key="6">
    <source>
        <dbReference type="Proteomes" id="UP000503462"/>
    </source>
</evidence>
<feature type="region of interest" description="Disordered" evidence="4">
    <location>
        <begin position="340"/>
        <end position="503"/>
    </location>
</feature>
<gene>
    <name evidence="5" type="ORF">AMS68_003433</name>
</gene>
<evidence type="ECO:0008006" key="7">
    <source>
        <dbReference type="Google" id="ProtNLM"/>
    </source>
</evidence>
<keyword evidence="2 3" id="KW-0175">Coiled coil</keyword>
<sequence>MDSESLRTASEYLNNLLLARGLLRNGEPVDFVKPSRESRAQIINLVHDLVLRGDRDKEQREGTANAYRQLRVDEDSKKAEIERLRIKQEEVTRLHAQAQAAERMAKDDLKKVEKSMRTLQEQGVKMKTALAQVKAQCTNDIRKRDLELSRLKTHLQGQQRGNRSAIVAPSISISGSNRKPTFDTSVHNVSDPAYSLKQESNEFLTQLSQNLSDENDRLANIVRGAVLTLRELLGMQATMRGASDSGIGEDVTHNDKTLPNSFDVLASDLETTLTHLKSLLTNPNFVSIEEVEVREEEIVRMRADWEKMEQRWHDLVAMLNGWKKRMNAGEIINKDDIRKGMGLVSPNHEQTEPTISQSSAEQDSSLVDDSIAEIRHKQDADPGRISPKRKRDPLEPPESFDLRPRQQQPSRPGADQRFTASDAESEELEVPRLTIEEKLSAAAEEAAAARDDASHTTLDGAADGDTLGRMSSQVRKSKIQGRAKRRKSTLSRDELAGLLAADE</sequence>
<evidence type="ECO:0000313" key="5">
    <source>
        <dbReference type="EMBL" id="QIW97915.1"/>
    </source>
</evidence>
<evidence type="ECO:0000256" key="4">
    <source>
        <dbReference type="SAM" id="MobiDB-lite"/>
    </source>
</evidence>
<dbReference type="InterPro" id="IPR021622">
    <property type="entry name" value="Afadin/alpha-actinin-bd"/>
</dbReference>
<name>A0A6H0XTB8_9PEZI</name>
<feature type="coiled-coil region" evidence="3">
    <location>
        <begin position="67"/>
        <end position="122"/>
    </location>
</feature>
<protein>
    <recommendedName>
        <fullName evidence="7">NIMA interactive protein</fullName>
    </recommendedName>
</protein>
<organism evidence="5 6">
    <name type="scientific">Peltaster fructicola</name>
    <dbReference type="NCBI Taxonomy" id="286661"/>
    <lineage>
        <taxon>Eukaryota</taxon>
        <taxon>Fungi</taxon>
        <taxon>Dikarya</taxon>
        <taxon>Ascomycota</taxon>
        <taxon>Pezizomycotina</taxon>
        <taxon>Dothideomycetes</taxon>
        <taxon>Dothideomycetes incertae sedis</taxon>
        <taxon>Peltaster</taxon>
    </lineage>
</organism>
<comment type="similarity">
    <text evidence="1">Belongs to the ADIP family.</text>
</comment>
<evidence type="ECO:0000256" key="2">
    <source>
        <dbReference type="ARBA" id="ARBA00023054"/>
    </source>
</evidence>
<dbReference type="EMBL" id="CP051140">
    <property type="protein sequence ID" value="QIW97915.1"/>
    <property type="molecule type" value="Genomic_DNA"/>
</dbReference>